<evidence type="ECO:0000313" key="2">
    <source>
        <dbReference type="Proteomes" id="UP001501475"/>
    </source>
</evidence>
<sequence length="84" mass="9219">MARSSAGHLHTHLCRARHLATNLAIDPDLLDRALLIGGEGTKKATVTTALMEYIARREQAGVLDLFGTVDWDANYDDKAERSRG</sequence>
<protein>
    <submittedName>
        <fullName evidence="1">Uncharacterized protein</fullName>
    </submittedName>
</protein>
<proteinExistence type="predicted"/>
<reference evidence="2" key="1">
    <citation type="journal article" date="2019" name="Int. J. Syst. Evol. Microbiol.">
        <title>The Global Catalogue of Microorganisms (GCM) 10K type strain sequencing project: providing services to taxonomists for standard genome sequencing and annotation.</title>
        <authorList>
            <consortium name="The Broad Institute Genomics Platform"/>
            <consortium name="The Broad Institute Genome Sequencing Center for Infectious Disease"/>
            <person name="Wu L."/>
            <person name="Ma J."/>
        </authorList>
    </citation>
    <scope>NUCLEOTIDE SEQUENCE [LARGE SCALE GENOMIC DNA]</scope>
    <source>
        <strain evidence="2">JCM 15591</strain>
    </source>
</reference>
<evidence type="ECO:0000313" key="1">
    <source>
        <dbReference type="EMBL" id="GAA1771534.1"/>
    </source>
</evidence>
<dbReference type="Pfam" id="PF09957">
    <property type="entry name" value="VapB_antitoxin"/>
    <property type="match status" value="1"/>
</dbReference>
<organism evidence="1 2">
    <name type="scientific">Nostocoides vanveenii</name>
    <dbReference type="NCBI Taxonomy" id="330835"/>
    <lineage>
        <taxon>Bacteria</taxon>
        <taxon>Bacillati</taxon>
        <taxon>Actinomycetota</taxon>
        <taxon>Actinomycetes</taxon>
        <taxon>Micrococcales</taxon>
        <taxon>Intrasporangiaceae</taxon>
        <taxon>Nostocoides</taxon>
    </lineage>
</organism>
<comment type="caution">
    <text evidence="1">The sequence shown here is derived from an EMBL/GenBank/DDBJ whole genome shotgun (WGS) entry which is preliminary data.</text>
</comment>
<dbReference type="InterPro" id="IPR019239">
    <property type="entry name" value="VapB_antitoxin"/>
</dbReference>
<dbReference type="EMBL" id="BAAAPN010000086">
    <property type="protein sequence ID" value="GAA1771534.1"/>
    <property type="molecule type" value="Genomic_DNA"/>
</dbReference>
<name>A0ABP4X943_9MICO</name>
<keyword evidence="2" id="KW-1185">Reference proteome</keyword>
<dbReference type="Proteomes" id="UP001501475">
    <property type="component" value="Unassembled WGS sequence"/>
</dbReference>
<gene>
    <name evidence="1" type="ORF">GCM10009810_31540</name>
</gene>
<accession>A0ABP4X943</accession>